<proteinExistence type="predicted"/>
<sequence>MLHYKVVLEGNILREHSIIYIEIERQIDFYYQMQQIEKHFELLLNMDGIMSARHQFELGHVHDISHKPFSFGGGILYLHTNQGVFSYKIQDNPSLFIDAFKTLKEKN</sequence>
<keyword evidence="2" id="KW-1185">Reference proteome</keyword>
<organism evidence="1 2">
    <name type="scientific">Psychrobacillus vulpis</name>
    <dbReference type="NCBI Taxonomy" id="2325572"/>
    <lineage>
        <taxon>Bacteria</taxon>
        <taxon>Bacillati</taxon>
        <taxon>Bacillota</taxon>
        <taxon>Bacilli</taxon>
        <taxon>Bacillales</taxon>
        <taxon>Bacillaceae</taxon>
        <taxon>Psychrobacillus</taxon>
    </lineage>
</organism>
<evidence type="ECO:0008006" key="3">
    <source>
        <dbReference type="Google" id="ProtNLM"/>
    </source>
</evidence>
<dbReference type="AlphaFoldDB" id="A0A544TPI7"/>
<comment type="caution">
    <text evidence="1">The sequence shown here is derived from an EMBL/GenBank/DDBJ whole genome shotgun (WGS) entry which is preliminary data.</text>
</comment>
<dbReference type="EMBL" id="VDGI01000014">
    <property type="protein sequence ID" value="TQR19361.1"/>
    <property type="molecule type" value="Genomic_DNA"/>
</dbReference>
<name>A0A544TPI7_9BACI</name>
<dbReference type="Proteomes" id="UP000316626">
    <property type="component" value="Unassembled WGS sequence"/>
</dbReference>
<accession>A0A544TPI7</accession>
<dbReference type="OrthoDB" id="2691759at2"/>
<evidence type="ECO:0000313" key="2">
    <source>
        <dbReference type="Proteomes" id="UP000316626"/>
    </source>
</evidence>
<reference evidence="1 2" key="1">
    <citation type="submission" date="2019-06" db="EMBL/GenBank/DDBJ databases">
        <title>Psychrobacillus vulpis sp. nov., a new species isolated from feces of a red fox that inhabits in The Tablas de Daimiel Natural Park, Albacete, Spain.</title>
        <authorList>
            <person name="Rodriguez M."/>
            <person name="Reina J.C."/>
            <person name="Bejar V."/>
            <person name="Llamas I."/>
        </authorList>
    </citation>
    <scope>NUCLEOTIDE SEQUENCE [LARGE SCALE GENOMIC DNA]</scope>
    <source>
        <strain evidence="1 2">Z8</strain>
    </source>
</reference>
<gene>
    <name evidence="1" type="ORF">FG384_13110</name>
</gene>
<protein>
    <recommendedName>
        <fullName evidence="3">Bacterial Pleckstrin homology domain-containing protein</fullName>
    </recommendedName>
</protein>
<evidence type="ECO:0000313" key="1">
    <source>
        <dbReference type="EMBL" id="TQR19361.1"/>
    </source>
</evidence>